<gene>
    <name evidence="3" type="ORF">FHS55_002682</name>
</gene>
<feature type="transmembrane region" description="Helical" evidence="2">
    <location>
        <begin position="93"/>
        <end position="112"/>
    </location>
</feature>
<protein>
    <recommendedName>
        <fullName evidence="5">Two pore domain potassium channel family protein</fullName>
    </recommendedName>
</protein>
<dbReference type="RefSeq" id="WP_246340109.1">
    <property type="nucleotide sequence ID" value="NZ_JACICD010000004.1"/>
</dbReference>
<reference evidence="3 4" key="1">
    <citation type="submission" date="2020-08" db="EMBL/GenBank/DDBJ databases">
        <title>Genomic Encyclopedia of Type Strains, Phase IV (KMG-IV): sequencing the most valuable type-strain genomes for metagenomic binning, comparative biology and taxonomic classification.</title>
        <authorList>
            <person name="Goeker M."/>
        </authorList>
    </citation>
    <scope>NUCLEOTIDE SEQUENCE [LARGE SCALE GENOMIC DNA]</scope>
    <source>
        <strain evidence="3 4">DSM 5895</strain>
    </source>
</reference>
<keyword evidence="2" id="KW-0812">Transmembrane</keyword>
<keyword evidence="2" id="KW-1133">Transmembrane helix</keyword>
<dbReference type="Proteomes" id="UP000533469">
    <property type="component" value="Unassembled WGS sequence"/>
</dbReference>
<feature type="transmembrane region" description="Helical" evidence="2">
    <location>
        <begin position="62"/>
        <end position="87"/>
    </location>
</feature>
<organism evidence="3 4">
    <name type="scientific">Ancylobacter tetraedralis</name>
    <dbReference type="NCBI Taxonomy" id="217068"/>
    <lineage>
        <taxon>Bacteria</taxon>
        <taxon>Pseudomonadati</taxon>
        <taxon>Pseudomonadota</taxon>
        <taxon>Alphaproteobacteria</taxon>
        <taxon>Hyphomicrobiales</taxon>
        <taxon>Xanthobacteraceae</taxon>
        <taxon>Ancylobacter</taxon>
    </lineage>
</organism>
<proteinExistence type="predicted"/>
<feature type="region of interest" description="Disordered" evidence="1">
    <location>
        <begin position="1"/>
        <end position="37"/>
    </location>
</feature>
<accession>A0A839ZBD3</accession>
<feature type="transmembrane region" description="Helical" evidence="2">
    <location>
        <begin position="124"/>
        <end position="144"/>
    </location>
</feature>
<dbReference type="SUPFAM" id="SSF81324">
    <property type="entry name" value="Voltage-gated potassium channels"/>
    <property type="match status" value="1"/>
</dbReference>
<keyword evidence="4" id="KW-1185">Reference proteome</keyword>
<evidence type="ECO:0000256" key="2">
    <source>
        <dbReference type="SAM" id="Phobius"/>
    </source>
</evidence>
<evidence type="ECO:0000256" key="1">
    <source>
        <dbReference type="SAM" id="MobiDB-lite"/>
    </source>
</evidence>
<evidence type="ECO:0000313" key="3">
    <source>
        <dbReference type="EMBL" id="MBB3772073.1"/>
    </source>
</evidence>
<feature type="compositionally biased region" description="Low complexity" evidence="1">
    <location>
        <begin position="16"/>
        <end position="32"/>
    </location>
</feature>
<comment type="caution">
    <text evidence="3">The sequence shown here is derived from an EMBL/GenBank/DDBJ whole genome shotgun (WGS) entry which is preliminary data.</text>
</comment>
<keyword evidence="2" id="KW-0472">Membrane</keyword>
<dbReference type="AlphaFoldDB" id="A0A839ZBD3"/>
<evidence type="ECO:0008006" key="5">
    <source>
        <dbReference type="Google" id="ProtNLM"/>
    </source>
</evidence>
<sequence length="160" mass="17168">MARKVMARKAMTGKVTPGKAPTRGAATGGPARPSQPDDSARRFWFEHLGQPLATRRVFIVRMAWSVVVWLAIMLFGLAVGIAGYMYFEGMSLIDAYLNAAMILSGMGPVGELHSRAGKAFAGTYAIFSGLVIVLATGVVLAPIIHHVLHVFHVMDDDGKS</sequence>
<dbReference type="EMBL" id="JACICD010000004">
    <property type="protein sequence ID" value="MBB3772073.1"/>
    <property type="molecule type" value="Genomic_DNA"/>
</dbReference>
<evidence type="ECO:0000313" key="4">
    <source>
        <dbReference type="Proteomes" id="UP000533469"/>
    </source>
</evidence>
<name>A0A839ZBD3_9HYPH</name>